<dbReference type="EMBL" id="SNYK01000001">
    <property type="protein sequence ID" value="TDQ40027.1"/>
    <property type="molecule type" value="Genomic_DNA"/>
</dbReference>
<proteinExistence type="predicted"/>
<dbReference type="PANTHER" id="PTHR36302">
    <property type="entry name" value="BLR7088 PROTEIN"/>
    <property type="match status" value="1"/>
</dbReference>
<accession>A0A4V6PWH8</accession>
<evidence type="ECO:0000313" key="2">
    <source>
        <dbReference type="EMBL" id="TDQ40027.1"/>
    </source>
</evidence>
<dbReference type="OrthoDB" id="9796962at2"/>
<dbReference type="PANTHER" id="PTHR36302:SF1">
    <property type="entry name" value="COPPER CHAPERONE PCU(A)C"/>
    <property type="match status" value="1"/>
</dbReference>
<keyword evidence="1" id="KW-0732">Signal</keyword>
<dbReference type="InterPro" id="IPR058248">
    <property type="entry name" value="Lxx211020-like"/>
</dbReference>
<dbReference type="InterPro" id="IPR036182">
    <property type="entry name" value="PCuAC_sf"/>
</dbReference>
<dbReference type="AlphaFoldDB" id="A0A4V6PWH8"/>
<feature type="chain" id="PRO_5020423570" description="Copper(I)-binding protein" evidence="1">
    <location>
        <begin position="27"/>
        <end position="176"/>
    </location>
</feature>
<feature type="signal peptide" evidence="1">
    <location>
        <begin position="1"/>
        <end position="26"/>
    </location>
</feature>
<sequence length="176" mass="18517">MGKNIAKSFVLAAALGCSLSLTHGMAAEVHLAEAAKGAYAATQGNLGITTPWSRAVPPTAHTGALFVSIRNQGAQDFLVAAHAEIADTVELHTHVHADGLMKMQQVEQVEVPAGGTLELAPGSYHIMLIGLREPLREGMRFPVRLDFAASGSVELEAEVRSMDAGTGAEHSQHAHH</sequence>
<keyword evidence="3" id="KW-1185">Reference proteome</keyword>
<evidence type="ECO:0008006" key="4">
    <source>
        <dbReference type="Google" id="ProtNLM"/>
    </source>
</evidence>
<comment type="caution">
    <text evidence="2">The sequence shown here is derived from an EMBL/GenBank/DDBJ whole genome shotgun (WGS) entry which is preliminary data.</text>
</comment>
<protein>
    <recommendedName>
        <fullName evidence="4">Copper(I)-binding protein</fullName>
    </recommendedName>
</protein>
<dbReference type="SUPFAM" id="SSF110087">
    <property type="entry name" value="DR1885-like metal-binding protein"/>
    <property type="match status" value="1"/>
</dbReference>
<dbReference type="Gene3D" id="2.60.40.1890">
    <property type="entry name" value="PCu(A)C copper chaperone"/>
    <property type="match status" value="1"/>
</dbReference>
<evidence type="ECO:0000313" key="3">
    <source>
        <dbReference type="Proteomes" id="UP000294575"/>
    </source>
</evidence>
<organism evidence="2 3">
    <name type="scientific">Thiopseudomonas denitrificans</name>
    <dbReference type="NCBI Taxonomy" id="1501432"/>
    <lineage>
        <taxon>Bacteria</taxon>
        <taxon>Pseudomonadati</taxon>
        <taxon>Pseudomonadota</taxon>
        <taxon>Gammaproteobacteria</taxon>
        <taxon>Pseudomonadales</taxon>
        <taxon>Pseudomonadaceae</taxon>
        <taxon>Thiopseudomonas</taxon>
    </lineage>
</organism>
<dbReference type="Pfam" id="PF04314">
    <property type="entry name" value="PCuAC"/>
    <property type="match status" value="1"/>
</dbReference>
<reference evidence="2 3" key="1">
    <citation type="submission" date="2019-03" db="EMBL/GenBank/DDBJ databases">
        <title>Genomic Encyclopedia of Type Strains, Phase IV (KMG-IV): sequencing the most valuable type-strain genomes for metagenomic binning, comparative biology and taxonomic classification.</title>
        <authorList>
            <person name="Goeker M."/>
        </authorList>
    </citation>
    <scope>NUCLEOTIDE SEQUENCE [LARGE SCALE GENOMIC DNA]</scope>
    <source>
        <strain evidence="2 3">DSM 28679</strain>
    </source>
</reference>
<evidence type="ECO:0000256" key="1">
    <source>
        <dbReference type="SAM" id="SignalP"/>
    </source>
</evidence>
<dbReference type="InterPro" id="IPR007410">
    <property type="entry name" value="LpqE-like"/>
</dbReference>
<dbReference type="Proteomes" id="UP000294575">
    <property type="component" value="Unassembled WGS sequence"/>
</dbReference>
<name>A0A4V6PWH8_9GAMM</name>
<gene>
    <name evidence="2" type="ORF">DFQ45_101160</name>
</gene>
<dbReference type="RefSeq" id="WP_101496737.1">
    <property type="nucleotide sequence ID" value="NZ_LNJZ01000007.1"/>
</dbReference>